<dbReference type="SUPFAM" id="SSF55874">
    <property type="entry name" value="ATPase domain of HSP90 chaperone/DNA topoisomerase II/histidine kinase"/>
    <property type="match status" value="1"/>
</dbReference>
<dbReference type="PANTHER" id="PTHR24421">
    <property type="entry name" value="NITRATE/NITRITE SENSOR PROTEIN NARX-RELATED"/>
    <property type="match status" value="1"/>
</dbReference>
<evidence type="ECO:0000256" key="3">
    <source>
        <dbReference type="ARBA" id="ARBA00023012"/>
    </source>
</evidence>
<evidence type="ECO:0000256" key="5">
    <source>
        <dbReference type="SAM" id="SignalP"/>
    </source>
</evidence>
<evidence type="ECO:0000259" key="6">
    <source>
        <dbReference type="SMART" id="SM00387"/>
    </source>
</evidence>
<comment type="caution">
    <text evidence="7">The sequence shown here is derived from an EMBL/GenBank/DDBJ whole genome shotgun (WGS) entry which is preliminary data.</text>
</comment>
<dbReference type="SUPFAM" id="SSF63829">
    <property type="entry name" value="Calcium-dependent phosphotriesterase"/>
    <property type="match status" value="2"/>
</dbReference>
<dbReference type="Gene3D" id="2.60.40.10">
    <property type="entry name" value="Immunoglobulins"/>
    <property type="match status" value="1"/>
</dbReference>
<evidence type="ECO:0000256" key="1">
    <source>
        <dbReference type="ARBA" id="ARBA00022679"/>
    </source>
</evidence>
<dbReference type="InterPro" id="IPR011110">
    <property type="entry name" value="Reg_prop"/>
</dbReference>
<feature type="chain" id="PRO_5047449356" evidence="5">
    <location>
        <begin position="26"/>
        <end position="1020"/>
    </location>
</feature>
<sequence length="1020" mass="112475">MDLRRWIPALLVASLAMLAAPDARALDTDRGLHQFHHTAWTRAQGAPSQISAIAQTRDGFLWVGSTQGLYWFDGIRFQRFEPTNDVQVPSHNSYALHATADGGLWVSFRPSGLGFIRDGRLTLYTRPDQIPKTQVYSIRTALDGRLFAGTHEGIAQWNGTRWVSLDDAWGVPNDRVRQLIALPRGLVAVVGREVLLLPPRATRFAKLADVPCEPVEMVADAHATVWVSCDGGMLRVPVSGPPVFDRAAMRPPFVEVMFDRDGALWLGNDFGLYRVRDPAQALGATIENADTYTDEDGLTSDNIIHMFEDREGNVWVATSRGLDRFRSNPVVPVALPEAYTSNTIAAGEDGAVWVAGMFTSPLVRIDAAHRAGARTPFLEASQPVQARSVLRTRDGTTWWGGLGVLYRQRGERVDVVPGPREVANSWIWDLANASDGRGLWLGVDDLGLWEVDGDAWSPARLPQGLLSRVPSASWDDGAGVQWFGYTENRIRVVDHGRVTSYGPEDGLDIGRVKVIRGNAVQRWVGGELGVALFDGKRFHRVRFAGSQQPGAVGGIVPTHSGDVWLSEMRSLIRIPVDEMRALLRNPKHAVRAQRFDESDGLPGAPQMNTTDSTALEASDGVLWFGTDSGLAWVDPEKLRPPGPNPEARLLTVRARDEAIDAKGATDFPVGTDHLEFVFTAMTLTAPERVRFRYRLAGFDDAWQDAGTRREAAYSRVPPGDYVFHVQAAHPGQAWGGPEAAMRVSIAPAFWQARWFLFLCFAFGAAVIGALYLLRLHQMERQMLARLQERHDERERIARELHDTLLQGLHGLILRFHAIGVQIPADNPLRAAIDRALDRADDMLVEGRDRVSNMRRSTESSASLPVALVRAGQQFAEGYPGQFCHAIQGVERTIDPIVQDDLYQLGREALFNAFNHSDASRIELLLVFDHHRFVLRVVDNGRGMDPAVARAGGLRGHWGLAGMRERAERVQGALSIGPGADGGTAIELVVPARTAYAVTAARRFKDWALRRATISSSDDRG</sequence>
<keyword evidence="5" id="KW-0732">Signal</keyword>
<dbReference type="SMART" id="SM00387">
    <property type="entry name" value="HATPase_c"/>
    <property type="match status" value="1"/>
</dbReference>
<name>A0ABS8JJG6_9GAMM</name>
<dbReference type="RefSeq" id="WP_230527371.1">
    <property type="nucleotide sequence ID" value="NZ_JAJGAK010000002.1"/>
</dbReference>
<dbReference type="InterPro" id="IPR015943">
    <property type="entry name" value="WD40/YVTN_repeat-like_dom_sf"/>
</dbReference>
<gene>
    <name evidence="7" type="ORF">LK996_11510</name>
</gene>
<keyword evidence="4" id="KW-0472">Membrane</keyword>
<accession>A0ABS8JJG6</accession>
<proteinExistence type="predicted"/>
<evidence type="ECO:0000313" key="7">
    <source>
        <dbReference type="EMBL" id="MCC8363697.1"/>
    </source>
</evidence>
<dbReference type="Pfam" id="PF07495">
    <property type="entry name" value="Y_Y_Y"/>
    <property type="match status" value="1"/>
</dbReference>
<dbReference type="InterPro" id="IPR011712">
    <property type="entry name" value="Sig_transdc_His_kin_sub3_dim/P"/>
</dbReference>
<dbReference type="PANTHER" id="PTHR24421:SF62">
    <property type="entry name" value="SENSORY TRANSDUCTION HISTIDINE KINASE"/>
    <property type="match status" value="1"/>
</dbReference>
<dbReference type="InterPro" id="IPR036890">
    <property type="entry name" value="HATPase_C_sf"/>
</dbReference>
<dbReference type="Gene3D" id="3.30.565.10">
    <property type="entry name" value="Histidine kinase-like ATPase, C-terminal domain"/>
    <property type="match status" value="1"/>
</dbReference>
<dbReference type="InterPro" id="IPR011123">
    <property type="entry name" value="Y_Y_Y"/>
</dbReference>
<dbReference type="Pfam" id="PF07730">
    <property type="entry name" value="HisKA_3"/>
    <property type="match status" value="1"/>
</dbReference>
<dbReference type="Proteomes" id="UP001165293">
    <property type="component" value="Unassembled WGS sequence"/>
</dbReference>
<feature type="transmembrane region" description="Helical" evidence="4">
    <location>
        <begin position="754"/>
        <end position="773"/>
    </location>
</feature>
<feature type="signal peptide" evidence="5">
    <location>
        <begin position="1"/>
        <end position="25"/>
    </location>
</feature>
<dbReference type="CDD" id="cd16917">
    <property type="entry name" value="HATPase_UhpB-NarQ-NarX-like"/>
    <property type="match status" value="1"/>
</dbReference>
<keyword evidence="3" id="KW-0902">Two-component regulatory system</keyword>
<dbReference type="InterPro" id="IPR050482">
    <property type="entry name" value="Sensor_HK_TwoCompSys"/>
</dbReference>
<dbReference type="Gene3D" id="1.20.5.1930">
    <property type="match status" value="1"/>
</dbReference>
<keyword evidence="2 7" id="KW-0418">Kinase</keyword>
<evidence type="ECO:0000256" key="4">
    <source>
        <dbReference type="SAM" id="Phobius"/>
    </source>
</evidence>
<dbReference type="Pfam" id="PF07494">
    <property type="entry name" value="Reg_prop"/>
    <property type="match status" value="2"/>
</dbReference>
<dbReference type="InterPro" id="IPR013783">
    <property type="entry name" value="Ig-like_fold"/>
</dbReference>
<reference evidence="7" key="1">
    <citation type="submission" date="2021-10" db="EMBL/GenBank/DDBJ databases">
        <authorList>
            <person name="Lyu M."/>
            <person name="Wang X."/>
            <person name="Meng X."/>
            <person name="Xu K."/>
        </authorList>
    </citation>
    <scope>NUCLEOTIDE SEQUENCE</scope>
    <source>
        <strain evidence="7">A6</strain>
    </source>
</reference>
<keyword evidence="8" id="KW-1185">Reference proteome</keyword>
<evidence type="ECO:0000256" key="2">
    <source>
        <dbReference type="ARBA" id="ARBA00022777"/>
    </source>
</evidence>
<dbReference type="Gene3D" id="2.130.10.10">
    <property type="entry name" value="YVTN repeat-like/Quinoprotein amine dehydrogenase"/>
    <property type="match status" value="2"/>
</dbReference>
<dbReference type="EMBL" id="JAJGAK010000002">
    <property type="protein sequence ID" value="MCC8363697.1"/>
    <property type="molecule type" value="Genomic_DNA"/>
</dbReference>
<dbReference type="Pfam" id="PF02518">
    <property type="entry name" value="HATPase_c"/>
    <property type="match status" value="1"/>
</dbReference>
<feature type="domain" description="Histidine kinase/HSP90-like ATPase" evidence="6">
    <location>
        <begin position="896"/>
        <end position="993"/>
    </location>
</feature>
<organism evidence="7 8">
    <name type="scientific">Noviluteimonas lactosilytica</name>
    <dbReference type="NCBI Taxonomy" id="2888523"/>
    <lineage>
        <taxon>Bacteria</taxon>
        <taxon>Pseudomonadati</taxon>
        <taxon>Pseudomonadota</taxon>
        <taxon>Gammaproteobacteria</taxon>
        <taxon>Lysobacterales</taxon>
        <taxon>Lysobacteraceae</taxon>
        <taxon>Noviluteimonas</taxon>
    </lineage>
</organism>
<dbReference type="GO" id="GO:0016301">
    <property type="term" value="F:kinase activity"/>
    <property type="evidence" value="ECO:0007669"/>
    <property type="project" value="UniProtKB-KW"/>
</dbReference>
<protein>
    <submittedName>
        <fullName evidence="7">Histidine kinase</fullName>
    </submittedName>
</protein>
<evidence type="ECO:0000313" key="8">
    <source>
        <dbReference type="Proteomes" id="UP001165293"/>
    </source>
</evidence>
<dbReference type="InterPro" id="IPR003594">
    <property type="entry name" value="HATPase_dom"/>
</dbReference>
<keyword evidence="4" id="KW-1133">Transmembrane helix</keyword>
<keyword evidence="1" id="KW-0808">Transferase</keyword>
<keyword evidence="4" id="KW-0812">Transmembrane</keyword>